<reference evidence="2 3" key="1">
    <citation type="journal article" date="2020" name="BMC Genomics">
        <title>Intraspecific diversification of the crop wild relative Brassica cretica Lam. using demographic model selection.</title>
        <authorList>
            <person name="Kioukis A."/>
            <person name="Michalopoulou V.A."/>
            <person name="Briers L."/>
            <person name="Pirintsos S."/>
            <person name="Studholme D.J."/>
            <person name="Pavlidis P."/>
            <person name="Sarris P.F."/>
        </authorList>
    </citation>
    <scope>NUCLEOTIDE SEQUENCE [LARGE SCALE GENOMIC DNA]</scope>
    <source>
        <strain evidence="3">cv. PFS-1207/04</strain>
    </source>
</reference>
<name>A0ABQ7AUB2_BRACR</name>
<evidence type="ECO:0000313" key="2">
    <source>
        <dbReference type="EMBL" id="KAF3517613.1"/>
    </source>
</evidence>
<protein>
    <submittedName>
        <fullName evidence="2">Uncharacterized protein</fullName>
    </submittedName>
</protein>
<evidence type="ECO:0000256" key="1">
    <source>
        <dbReference type="SAM" id="MobiDB-lite"/>
    </source>
</evidence>
<feature type="compositionally biased region" description="Polar residues" evidence="1">
    <location>
        <begin position="28"/>
        <end position="38"/>
    </location>
</feature>
<accession>A0ABQ7AUB2</accession>
<feature type="region of interest" description="Disordered" evidence="1">
    <location>
        <begin position="28"/>
        <end position="58"/>
    </location>
</feature>
<proteinExistence type="predicted"/>
<evidence type="ECO:0000313" key="3">
    <source>
        <dbReference type="Proteomes" id="UP000266723"/>
    </source>
</evidence>
<feature type="compositionally biased region" description="Polar residues" evidence="1">
    <location>
        <begin position="48"/>
        <end position="58"/>
    </location>
</feature>
<gene>
    <name evidence="2" type="ORF">DY000_02058670</name>
</gene>
<comment type="caution">
    <text evidence="2">The sequence shown here is derived from an EMBL/GenBank/DDBJ whole genome shotgun (WGS) entry which is preliminary data.</text>
</comment>
<keyword evidence="3" id="KW-1185">Reference proteome</keyword>
<organism evidence="2 3">
    <name type="scientific">Brassica cretica</name>
    <name type="common">Mustard</name>
    <dbReference type="NCBI Taxonomy" id="69181"/>
    <lineage>
        <taxon>Eukaryota</taxon>
        <taxon>Viridiplantae</taxon>
        <taxon>Streptophyta</taxon>
        <taxon>Embryophyta</taxon>
        <taxon>Tracheophyta</taxon>
        <taxon>Spermatophyta</taxon>
        <taxon>Magnoliopsida</taxon>
        <taxon>eudicotyledons</taxon>
        <taxon>Gunneridae</taxon>
        <taxon>Pentapetalae</taxon>
        <taxon>rosids</taxon>
        <taxon>malvids</taxon>
        <taxon>Brassicales</taxon>
        <taxon>Brassicaceae</taxon>
        <taxon>Brassiceae</taxon>
        <taxon>Brassica</taxon>
    </lineage>
</organism>
<sequence>MCLFRHILETWQEQLKVRAGELKEGEKLSNQINASRQSRCTEEEKEGTNTGYQRKSSI</sequence>
<dbReference type="Proteomes" id="UP000266723">
    <property type="component" value="Unassembled WGS sequence"/>
</dbReference>
<dbReference type="EMBL" id="QGKV02001556">
    <property type="protein sequence ID" value="KAF3517613.1"/>
    <property type="molecule type" value="Genomic_DNA"/>
</dbReference>